<dbReference type="WBParaSite" id="JU765_v2.g10289.t1">
    <property type="protein sequence ID" value="JU765_v2.g10289.t1"/>
    <property type="gene ID" value="JU765_v2.g10289"/>
</dbReference>
<organism evidence="1 2">
    <name type="scientific">Panagrolaimus sp. JU765</name>
    <dbReference type="NCBI Taxonomy" id="591449"/>
    <lineage>
        <taxon>Eukaryota</taxon>
        <taxon>Metazoa</taxon>
        <taxon>Ecdysozoa</taxon>
        <taxon>Nematoda</taxon>
        <taxon>Chromadorea</taxon>
        <taxon>Rhabditida</taxon>
        <taxon>Tylenchina</taxon>
        <taxon>Panagrolaimomorpha</taxon>
        <taxon>Panagrolaimoidea</taxon>
        <taxon>Panagrolaimidae</taxon>
        <taxon>Panagrolaimus</taxon>
    </lineage>
</organism>
<evidence type="ECO:0000313" key="2">
    <source>
        <dbReference type="WBParaSite" id="JU765_v2.g10289.t1"/>
    </source>
</evidence>
<sequence length="190" mass="22712">MKLNENSSFHIWTTIYENSDQLLAEKPICGDCLMEGNKEALNRIEIYEYFSNHEKDAYFSCSIFNKFLTISNEDSSNYSETNQKVDYFISRVNYGMNIAFVTDIDLPREHKNLQHWILWKNLEDEQTSKTCFVSLNFEKPKMMNFGDLIEFIRNHVNDDFEDVIFTQLDKVKNENYLREKIKYDEILTLF</sequence>
<proteinExistence type="predicted"/>
<name>A0AC34PVC1_9BILA</name>
<dbReference type="Proteomes" id="UP000887576">
    <property type="component" value="Unplaced"/>
</dbReference>
<evidence type="ECO:0000313" key="1">
    <source>
        <dbReference type="Proteomes" id="UP000887576"/>
    </source>
</evidence>
<reference evidence="2" key="1">
    <citation type="submission" date="2022-11" db="UniProtKB">
        <authorList>
            <consortium name="WormBaseParasite"/>
        </authorList>
    </citation>
    <scope>IDENTIFICATION</scope>
</reference>
<accession>A0AC34PVC1</accession>
<protein>
    <submittedName>
        <fullName evidence="2">Uncharacterized protein</fullName>
    </submittedName>
</protein>